<dbReference type="InterPro" id="IPR011050">
    <property type="entry name" value="Pectin_lyase_fold/virulence"/>
</dbReference>
<evidence type="ECO:0000313" key="5">
    <source>
        <dbReference type="Proteomes" id="UP000525652"/>
    </source>
</evidence>
<dbReference type="NCBIfam" id="TIGR02601">
    <property type="entry name" value="autotrns_rpt"/>
    <property type="match status" value="5"/>
</dbReference>
<dbReference type="RefSeq" id="WP_185691547.1">
    <property type="nucleotide sequence ID" value="NZ_JACHVA010000038.1"/>
</dbReference>
<sequence length="1488" mass="154285">MRKHNQFDRSTTKTLLTGLFIGSSLFLPDAAATEFQWEGSSGELWGDDSNWIPSAVPNSPDDSAIFTIAGNANELVRLSGGLVAGPYTIENLTIQQGGPTDLGSFRFTGGTLEFATNDPSGQAQLNYESTGNTFESLASVELSDDTVFNGAADSDLTFAESSSIIGSAALIKQGEGELIMDNAGNSYSGGTEVNEGTLSVSSDTQLGGSSGNLSFDGGTLRTREDMSTSRDTTIDSGNGTIRTNNGTKLTHTGTISGNGTLTKTGNGSLILKGDNTYSGGTLLSSGTLVVGHENALGTSPLTIEAGTTLGSNNNFTVSNDFFVNGDFNIAPEGAPSTFTSTTFGTSGKVNLGGETRTITNSINLFDNHLAAALFSGVISNGGINFASSGVPGANEVYFYLEGSEANTYTGPTTIGSNVILKLRKDENVTAIAGDIFIDDNGSLTTNKSEQIASTANVHFSGNSRMTIGTGILLGEETIGSLSDDGSGDAEIDLGYSTLRVSSGEFSGTISGAPREPSLEKYGPGTLVLSGTNTYQGGTLVSGGTLQVSADENLGDASGELILDGGTLRTTESFTTDRETTLESGDGTFRTNNGTKLTHTGTISGDGALIKTGGGNLQLEGNNTYTGGTIIQNGAVRVSKDENLGNASGDLILEGGRLRVTDSFATTRTTRLRGSGGEISVRKGATLFHSGLLRGPGSLSKIGNGTLDLYSANTYKGGTVLDGGTLVARNAQSLGTGRLDLQSGNLTLPGNLNLGDDFNWSGGSINSILGTNTSLVNIDGSLNLTGIGEYEFTPDAGFSNNTDYLILTANDPITSATSSDFIANDLFGLTAQFKVVGDKLYVNYLGSVYAGGNVLQNSAPVGTPSFAEFIVAGEAHTGGPNESNTIRSLIFRPGGTLQVNNTLSMTDGRFSVDEGTGTLNGGLIFVPQTFNKTGGGSLVVNSDVNVQGATYVDQGSLYVNGSFFSGFGFNVGPNALLGGNGRLIGNLINNGTVAPGNSIGTLTVNGDYTQTSGGTLSMEIRNASVSDRINITGAAYLAGTLALDFISNEISFGDVVTLLTAQGGINGAFEQISGVPGGFRARPWTVGNNSVYNLIFAPSSYTQVAQGANQTALARALDQWIGVSDPQISSATLQLDLLSADAYPVVFESILPSIYGTLSATTFTDSYSDGRSVNQQALFGRQRLMALAAAEAAADETSPSEKAADESGATNAQPQPDDHGWRVWADARGLYSDDDPLNLDSKGGTVLAGADILLAENFLAGIYVGGQTRESRGSSPDYQSDGPRFGAYGLVTFLQNAYISAVVGGGTSDISATRPIAFGGSASGDTDGTDWFTRIESGYTFKPGGFQLTPFAGLQFSTADFDGLTESGESVYALEIEDWGSDRFEGYLGGDLSRPIPLSGQYVLQPYVRLTLRETFDQNDDSLNSSLLAGQGPSFAYTPDEINGDGFEYGGGIRLSAMQTGWNVNLGYTGFSGDDSTSNQINLGFSWDL</sequence>
<dbReference type="PANTHER" id="PTHR35037:SF3">
    <property type="entry name" value="C-TERMINAL REGION OF AIDA-LIKE PROTEIN"/>
    <property type="match status" value="1"/>
</dbReference>
<evidence type="ECO:0000313" key="4">
    <source>
        <dbReference type="EMBL" id="MBC2600809.1"/>
    </source>
</evidence>
<dbReference type="InterPro" id="IPR012332">
    <property type="entry name" value="Autotransporter_pectin_lyase_C"/>
</dbReference>
<dbReference type="Pfam" id="PF03797">
    <property type="entry name" value="Autotransporter"/>
    <property type="match status" value="1"/>
</dbReference>
<dbReference type="InterPro" id="IPR005546">
    <property type="entry name" value="Autotransporte_beta"/>
</dbReference>
<dbReference type="InterPro" id="IPR051551">
    <property type="entry name" value="Autotransporter_adhesion"/>
</dbReference>
<protein>
    <submittedName>
        <fullName evidence="4">Autotransporter domain-containing protein</fullName>
    </submittedName>
</protein>
<feature type="domain" description="Autotransporter" evidence="3">
    <location>
        <begin position="1215"/>
        <end position="1488"/>
    </location>
</feature>
<comment type="caution">
    <text evidence="4">The sequence shown here is derived from an EMBL/GenBank/DDBJ whole genome shotgun (WGS) entry which is preliminary data.</text>
</comment>
<accession>A0A7X1AVT0</accession>
<dbReference type="Gene3D" id="2.40.128.130">
    <property type="entry name" value="Autotransporter beta-domain"/>
    <property type="match status" value="1"/>
</dbReference>
<keyword evidence="5" id="KW-1185">Reference proteome</keyword>
<evidence type="ECO:0000256" key="1">
    <source>
        <dbReference type="ARBA" id="ARBA00022729"/>
    </source>
</evidence>
<organism evidence="4 5">
    <name type="scientific">Puniceicoccus vermicola</name>
    <dbReference type="NCBI Taxonomy" id="388746"/>
    <lineage>
        <taxon>Bacteria</taxon>
        <taxon>Pseudomonadati</taxon>
        <taxon>Verrucomicrobiota</taxon>
        <taxon>Opitutia</taxon>
        <taxon>Puniceicoccales</taxon>
        <taxon>Puniceicoccaceae</taxon>
        <taxon>Puniceicoccus</taxon>
    </lineage>
</organism>
<dbReference type="SMART" id="SM00869">
    <property type="entry name" value="Autotransporter"/>
    <property type="match status" value="1"/>
</dbReference>
<feature type="compositionally biased region" description="Polar residues" evidence="2">
    <location>
        <begin position="229"/>
        <end position="247"/>
    </location>
</feature>
<feature type="region of interest" description="Disordered" evidence="2">
    <location>
        <begin position="1189"/>
        <end position="1218"/>
    </location>
</feature>
<feature type="region of interest" description="Disordered" evidence="2">
    <location>
        <begin position="194"/>
        <end position="247"/>
    </location>
</feature>
<dbReference type="PANTHER" id="PTHR35037">
    <property type="entry name" value="C-TERMINAL REGION OF AIDA-LIKE PROTEIN"/>
    <property type="match status" value="1"/>
</dbReference>
<evidence type="ECO:0000259" key="3">
    <source>
        <dbReference type="PROSITE" id="PS51208"/>
    </source>
</evidence>
<dbReference type="InterPro" id="IPR013425">
    <property type="entry name" value="Autotrns_rpt"/>
</dbReference>
<dbReference type="Gene3D" id="2.160.20.20">
    <property type="match status" value="2"/>
</dbReference>
<gene>
    <name evidence="4" type="ORF">H5P30_03335</name>
</gene>
<feature type="compositionally biased region" description="Polar residues" evidence="2">
    <location>
        <begin position="194"/>
        <end position="213"/>
    </location>
</feature>
<evidence type="ECO:0000256" key="2">
    <source>
        <dbReference type="SAM" id="MobiDB-lite"/>
    </source>
</evidence>
<reference evidence="4 5" key="1">
    <citation type="submission" date="2020-07" db="EMBL/GenBank/DDBJ databases">
        <authorList>
            <person name="Feng X."/>
        </authorList>
    </citation>
    <scope>NUCLEOTIDE SEQUENCE [LARGE SCALE GENOMIC DNA]</scope>
    <source>
        <strain evidence="4 5">JCM14086</strain>
    </source>
</reference>
<name>A0A7X1AVT0_9BACT</name>
<dbReference type="SUPFAM" id="SSF51126">
    <property type="entry name" value="Pectin lyase-like"/>
    <property type="match status" value="2"/>
</dbReference>
<dbReference type="SUPFAM" id="SSF103515">
    <property type="entry name" value="Autotransporter"/>
    <property type="match status" value="1"/>
</dbReference>
<dbReference type="Pfam" id="PF12951">
    <property type="entry name" value="PATR"/>
    <property type="match status" value="5"/>
</dbReference>
<dbReference type="InterPro" id="IPR036709">
    <property type="entry name" value="Autotransporte_beta_dom_sf"/>
</dbReference>
<dbReference type="PROSITE" id="PS51208">
    <property type="entry name" value="AUTOTRANSPORTER"/>
    <property type="match status" value="1"/>
</dbReference>
<dbReference type="EMBL" id="JACHVA010000038">
    <property type="protein sequence ID" value="MBC2600809.1"/>
    <property type="molecule type" value="Genomic_DNA"/>
</dbReference>
<dbReference type="Proteomes" id="UP000525652">
    <property type="component" value="Unassembled WGS sequence"/>
</dbReference>
<proteinExistence type="predicted"/>
<keyword evidence="1" id="KW-0732">Signal</keyword>